<evidence type="ECO:0000313" key="13">
    <source>
        <dbReference type="Proteomes" id="UP001203284"/>
    </source>
</evidence>
<evidence type="ECO:0000256" key="8">
    <source>
        <dbReference type="ARBA" id="ARBA00023306"/>
    </source>
</evidence>
<evidence type="ECO:0000256" key="5">
    <source>
        <dbReference type="ARBA" id="ARBA00022908"/>
    </source>
</evidence>
<dbReference type="Pfam" id="PF02899">
    <property type="entry name" value="Phage_int_SAM_1"/>
    <property type="match status" value="1"/>
</dbReference>
<feature type="active site" evidence="9">
    <location>
        <position position="273"/>
    </location>
</feature>
<dbReference type="InterPro" id="IPR002104">
    <property type="entry name" value="Integrase_catalytic"/>
</dbReference>
<feature type="active site" evidence="9">
    <location>
        <position position="205"/>
    </location>
</feature>
<evidence type="ECO:0000259" key="10">
    <source>
        <dbReference type="PROSITE" id="PS51898"/>
    </source>
</evidence>
<dbReference type="SUPFAM" id="SSF56349">
    <property type="entry name" value="DNA breaking-rejoining enzymes"/>
    <property type="match status" value="1"/>
</dbReference>
<evidence type="ECO:0000259" key="11">
    <source>
        <dbReference type="PROSITE" id="PS51900"/>
    </source>
</evidence>
<dbReference type="Gene3D" id="1.10.150.130">
    <property type="match status" value="1"/>
</dbReference>
<comment type="subcellular location">
    <subcellularLocation>
        <location evidence="1 9">Cytoplasm</location>
    </subcellularLocation>
</comment>
<dbReference type="PANTHER" id="PTHR30349:SF90">
    <property type="entry name" value="TYROSINE RECOMBINASE XERD"/>
    <property type="match status" value="1"/>
</dbReference>
<feature type="active site" evidence="9">
    <location>
        <position position="299"/>
    </location>
</feature>
<evidence type="ECO:0000256" key="9">
    <source>
        <dbReference type="HAMAP-Rule" id="MF_01808"/>
    </source>
</evidence>
<dbReference type="RefSeq" id="WP_247029969.1">
    <property type="nucleotide sequence ID" value="NZ_JALKCH010000009.1"/>
</dbReference>
<evidence type="ECO:0000313" key="12">
    <source>
        <dbReference type="EMBL" id="MCK0198067.1"/>
    </source>
</evidence>
<dbReference type="EMBL" id="JALKCH010000009">
    <property type="protein sequence ID" value="MCK0198067.1"/>
    <property type="molecule type" value="Genomic_DNA"/>
</dbReference>
<dbReference type="PROSITE" id="PS51898">
    <property type="entry name" value="TYR_RECOMBINASE"/>
    <property type="match status" value="1"/>
</dbReference>
<feature type="active site" evidence="9">
    <location>
        <position position="179"/>
    </location>
</feature>
<dbReference type="PROSITE" id="PS51900">
    <property type="entry name" value="CB"/>
    <property type="match status" value="1"/>
</dbReference>
<keyword evidence="3 9" id="KW-0132">Cell division</keyword>
<feature type="domain" description="Tyr recombinase" evidence="10">
    <location>
        <begin position="134"/>
        <end position="321"/>
    </location>
</feature>
<keyword evidence="6 9" id="KW-0238">DNA-binding</keyword>
<feature type="domain" description="Core-binding (CB)" evidence="11">
    <location>
        <begin position="22"/>
        <end position="113"/>
    </location>
</feature>
<proteinExistence type="inferred from homology"/>
<dbReference type="HAMAP" id="MF_01808">
    <property type="entry name" value="Recomb_XerC_XerD"/>
    <property type="match status" value="1"/>
</dbReference>
<reference evidence="12 13" key="1">
    <citation type="submission" date="2022-04" db="EMBL/GenBank/DDBJ databases">
        <authorList>
            <person name="Grouzdev D.S."/>
            <person name="Pantiukh K.S."/>
            <person name="Krutkina M.S."/>
        </authorList>
    </citation>
    <scope>NUCLEOTIDE SEQUENCE [LARGE SCALE GENOMIC DNA]</scope>
    <source>
        <strain evidence="12 13">6x-1</strain>
    </source>
</reference>
<comment type="similarity">
    <text evidence="9">Belongs to the 'phage' integrase family. XerC subfamily.</text>
</comment>
<accession>A0ABT0DDP6</accession>
<dbReference type="InterPro" id="IPR013762">
    <property type="entry name" value="Integrase-like_cat_sf"/>
</dbReference>
<protein>
    <recommendedName>
        <fullName evidence="9">Tyrosine recombinase XerC</fullName>
    </recommendedName>
</protein>
<dbReference type="InterPro" id="IPR010998">
    <property type="entry name" value="Integrase_recombinase_N"/>
</dbReference>
<dbReference type="InterPro" id="IPR011010">
    <property type="entry name" value="DNA_brk_join_enz"/>
</dbReference>
<keyword evidence="7 9" id="KW-0233">DNA recombination</keyword>
<keyword evidence="4 9" id="KW-0159">Chromosome partition</keyword>
<keyword evidence="5 9" id="KW-0229">DNA integration</keyword>
<dbReference type="Pfam" id="PF00589">
    <property type="entry name" value="Phage_integrase"/>
    <property type="match status" value="1"/>
</dbReference>
<organism evidence="12 13">
    <name type="scientific">Ancylobacter crimeensis</name>
    <dbReference type="NCBI Taxonomy" id="2579147"/>
    <lineage>
        <taxon>Bacteria</taxon>
        <taxon>Pseudomonadati</taxon>
        <taxon>Pseudomonadota</taxon>
        <taxon>Alphaproteobacteria</taxon>
        <taxon>Hyphomicrobiales</taxon>
        <taxon>Xanthobacteraceae</taxon>
        <taxon>Ancylobacter</taxon>
    </lineage>
</organism>
<dbReference type="InterPro" id="IPR004107">
    <property type="entry name" value="Integrase_SAM-like_N"/>
</dbReference>
<evidence type="ECO:0000256" key="1">
    <source>
        <dbReference type="ARBA" id="ARBA00004496"/>
    </source>
</evidence>
<name>A0ABT0DDP6_9HYPH</name>
<keyword evidence="13" id="KW-1185">Reference proteome</keyword>
<dbReference type="PANTHER" id="PTHR30349">
    <property type="entry name" value="PHAGE INTEGRASE-RELATED"/>
    <property type="match status" value="1"/>
</dbReference>
<evidence type="ECO:0000256" key="7">
    <source>
        <dbReference type="ARBA" id="ARBA00023172"/>
    </source>
</evidence>
<dbReference type="InterPro" id="IPR023009">
    <property type="entry name" value="Tyrosine_recombinase_XerC/XerD"/>
</dbReference>
<evidence type="ECO:0000256" key="4">
    <source>
        <dbReference type="ARBA" id="ARBA00022829"/>
    </source>
</evidence>
<comment type="subunit">
    <text evidence="9">Forms a cyclic heterotetrameric complex composed of two molecules of XerC and two molecules of XerD.</text>
</comment>
<feature type="active site" description="O-(3'-phospho-DNA)-tyrosine intermediate" evidence="9">
    <location>
        <position position="308"/>
    </location>
</feature>
<sequence>MASTDVEKAARAEIALMAAAGEALAPLLRGWLDRLAHERRLSPKTREAYARDMAAFLHLLGRHLGGPVGLEALATLAPRDVRAVIAARRADGAEPRTLVRFLAAARSFARHLEREGIGKVGALAAVKAPKLVRSLPRPVTVEAARALADPATRAGEDRDNWVLARDAAVIALLYGSGLRISEALSLTAGEVPLPGQGDQVTVTGKGGRMRMVPVLQQVLEAVSEYRTLCPYQLDPDAPLFRGAKGGPLSPRVVQQAVERMRGALGLPDSATPHALRHSFATHLLAGGGDLRSIQELLGHASLSTTQVYTAVDAAALMASWRSAHPRARLPEKTGQ</sequence>
<dbReference type="Gene3D" id="1.10.443.10">
    <property type="entry name" value="Intergrase catalytic core"/>
    <property type="match status" value="1"/>
</dbReference>
<dbReference type="Proteomes" id="UP001203284">
    <property type="component" value="Unassembled WGS sequence"/>
</dbReference>
<keyword evidence="2 9" id="KW-0963">Cytoplasm</keyword>
<evidence type="ECO:0000256" key="6">
    <source>
        <dbReference type="ARBA" id="ARBA00023125"/>
    </source>
</evidence>
<gene>
    <name evidence="9" type="primary">xerC</name>
    <name evidence="12" type="ORF">MWN34_14220</name>
</gene>
<dbReference type="InterPro" id="IPR050090">
    <property type="entry name" value="Tyrosine_recombinase_XerCD"/>
</dbReference>
<evidence type="ECO:0000256" key="2">
    <source>
        <dbReference type="ARBA" id="ARBA00022490"/>
    </source>
</evidence>
<feature type="active site" evidence="9">
    <location>
        <position position="276"/>
    </location>
</feature>
<keyword evidence="8 9" id="KW-0131">Cell cycle</keyword>
<comment type="function">
    <text evidence="9">Site-specific tyrosine recombinase, which acts by catalyzing the cutting and rejoining of the recombining DNA molecules. The XerC-XerD complex is essential to convert dimers of the bacterial chromosome into monomers to permit their segregation at cell division. It also contributes to the segregational stability of plasmids.</text>
</comment>
<evidence type="ECO:0000256" key="3">
    <source>
        <dbReference type="ARBA" id="ARBA00022618"/>
    </source>
</evidence>
<dbReference type="InterPro" id="IPR044068">
    <property type="entry name" value="CB"/>
</dbReference>
<comment type="caution">
    <text evidence="12">The sequence shown here is derived from an EMBL/GenBank/DDBJ whole genome shotgun (WGS) entry which is preliminary data.</text>
</comment>